<protein>
    <submittedName>
        <fullName evidence="3">Uncharacterized protein</fullName>
    </submittedName>
</protein>
<organism evidence="3 4">
    <name type="scientific">Chaetoceros tenuissimus</name>
    <dbReference type="NCBI Taxonomy" id="426638"/>
    <lineage>
        <taxon>Eukaryota</taxon>
        <taxon>Sar</taxon>
        <taxon>Stramenopiles</taxon>
        <taxon>Ochrophyta</taxon>
        <taxon>Bacillariophyta</taxon>
        <taxon>Coscinodiscophyceae</taxon>
        <taxon>Chaetocerotophycidae</taxon>
        <taxon>Chaetocerotales</taxon>
        <taxon>Chaetocerotaceae</taxon>
        <taxon>Chaetoceros</taxon>
    </lineage>
</organism>
<gene>
    <name evidence="3" type="ORF">CTEN210_02031</name>
</gene>
<keyword evidence="1" id="KW-0175">Coiled coil</keyword>
<evidence type="ECO:0000256" key="1">
    <source>
        <dbReference type="SAM" id="Coils"/>
    </source>
</evidence>
<feature type="region of interest" description="Disordered" evidence="2">
    <location>
        <begin position="467"/>
        <end position="503"/>
    </location>
</feature>
<sequence>MAVVLGPELDVFLRNIGQDLKGKTKINYVDPDTLLNAVSYQNKVILTLQENILRMQEREVKMQQSILKLEGKMVEFDESVKRIEHMENVLSEKMPLLDKLNDVVQDHNCKLDLLSHRIEEESNTRRVLEEECTNKMNVLEANIDEERNRIEDLRIDLSQEKKVLHNGLRQQQDFVNQQGAKIENEAKKLGTFVLQQEAWNSQVDETMEKHDTWIEKQKNVDLAIIKTVQDELVSTIELHGKQLIDKMSVQDAQRKLDQQFKEIVDHLQSALEAVEKDEGDFNSIIETLSSMCKTLRENKADKSDINALRKQFIENQLDIEESVLGGVSQSTLPCLDNESLRKILKEYTTKSALKKNLDCKMDQQHANEEFARINRSLGLLQDLVKEVVKNHDLSVEENLIEILHKGLDNLDEIGDTIVEDENDDSNDNGTCNKVRKKCSFPSSNLIHESSPLANIPANEESLKSFQRRKRGTSTLHSSTHRKCRPSSAPSYHKDKTKTLSKKHSLPTLITAISSTIVPRTKKR</sequence>
<evidence type="ECO:0000313" key="4">
    <source>
        <dbReference type="Proteomes" id="UP001054902"/>
    </source>
</evidence>
<accession>A0AAD3GZZ6</accession>
<dbReference type="EMBL" id="BLLK01000020">
    <property type="protein sequence ID" value="GFH45557.1"/>
    <property type="molecule type" value="Genomic_DNA"/>
</dbReference>
<dbReference type="Proteomes" id="UP001054902">
    <property type="component" value="Unassembled WGS sequence"/>
</dbReference>
<comment type="caution">
    <text evidence="3">The sequence shown here is derived from an EMBL/GenBank/DDBJ whole genome shotgun (WGS) entry which is preliminary data.</text>
</comment>
<keyword evidence="4" id="KW-1185">Reference proteome</keyword>
<evidence type="ECO:0000313" key="3">
    <source>
        <dbReference type="EMBL" id="GFH45557.1"/>
    </source>
</evidence>
<evidence type="ECO:0000256" key="2">
    <source>
        <dbReference type="SAM" id="MobiDB-lite"/>
    </source>
</evidence>
<proteinExistence type="predicted"/>
<name>A0AAD3GZZ6_9STRA</name>
<feature type="coiled-coil region" evidence="1">
    <location>
        <begin position="111"/>
        <end position="163"/>
    </location>
</feature>
<dbReference type="AlphaFoldDB" id="A0AAD3GZZ6"/>
<reference evidence="3 4" key="1">
    <citation type="journal article" date="2021" name="Sci. Rep.">
        <title>The genome of the diatom Chaetoceros tenuissimus carries an ancient integrated fragment of an extant virus.</title>
        <authorList>
            <person name="Hongo Y."/>
            <person name="Kimura K."/>
            <person name="Takaki Y."/>
            <person name="Yoshida Y."/>
            <person name="Baba S."/>
            <person name="Kobayashi G."/>
            <person name="Nagasaki K."/>
            <person name="Hano T."/>
            <person name="Tomaru Y."/>
        </authorList>
    </citation>
    <scope>NUCLEOTIDE SEQUENCE [LARGE SCALE GENOMIC DNA]</scope>
    <source>
        <strain evidence="3 4">NIES-3715</strain>
    </source>
</reference>